<evidence type="ECO:0000256" key="6">
    <source>
        <dbReference type="ARBA" id="ARBA00022840"/>
    </source>
</evidence>
<dbReference type="CDD" id="cd14014">
    <property type="entry name" value="STKc_PknB_like"/>
    <property type="match status" value="1"/>
</dbReference>
<feature type="compositionally biased region" description="Pro residues" evidence="10">
    <location>
        <begin position="827"/>
        <end position="840"/>
    </location>
</feature>
<dbReference type="Pfam" id="PF00069">
    <property type="entry name" value="Pkinase"/>
    <property type="match status" value="1"/>
</dbReference>
<evidence type="ECO:0000256" key="7">
    <source>
        <dbReference type="ARBA" id="ARBA00047899"/>
    </source>
</evidence>
<comment type="catalytic activity">
    <reaction evidence="8">
        <text>L-seryl-[protein] + ATP = O-phospho-L-seryl-[protein] + ADP + H(+)</text>
        <dbReference type="Rhea" id="RHEA:17989"/>
        <dbReference type="Rhea" id="RHEA-COMP:9863"/>
        <dbReference type="Rhea" id="RHEA-COMP:11604"/>
        <dbReference type="ChEBI" id="CHEBI:15378"/>
        <dbReference type="ChEBI" id="CHEBI:29999"/>
        <dbReference type="ChEBI" id="CHEBI:30616"/>
        <dbReference type="ChEBI" id="CHEBI:83421"/>
        <dbReference type="ChEBI" id="CHEBI:456216"/>
        <dbReference type="EC" id="2.7.11.1"/>
    </reaction>
</comment>
<accession>A0A0D8BLZ4</accession>
<evidence type="ECO:0000256" key="9">
    <source>
        <dbReference type="PROSITE-ProRule" id="PRU10141"/>
    </source>
</evidence>
<gene>
    <name evidence="14" type="ORF">FF36_00253</name>
</gene>
<evidence type="ECO:0000256" key="2">
    <source>
        <dbReference type="ARBA" id="ARBA00022527"/>
    </source>
</evidence>
<feature type="compositionally biased region" description="Low complexity" evidence="10">
    <location>
        <begin position="320"/>
        <end position="332"/>
    </location>
</feature>
<keyword evidence="6 9" id="KW-0067">ATP-binding</keyword>
<evidence type="ECO:0000256" key="5">
    <source>
        <dbReference type="ARBA" id="ARBA00022777"/>
    </source>
</evidence>
<dbReference type="InterPro" id="IPR017441">
    <property type="entry name" value="Protein_kinase_ATP_BS"/>
</dbReference>
<feature type="compositionally biased region" description="Low complexity" evidence="10">
    <location>
        <begin position="434"/>
        <end position="457"/>
    </location>
</feature>
<dbReference type="Gene3D" id="1.10.510.10">
    <property type="entry name" value="Transferase(Phosphotransferase) domain 1"/>
    <property type="match status" value="1"/>
</dbReference>
<feature type="compositionally biased region" description="Basic and acidic residues" evidence="10">
    <location>
        <begin position="1"/>
        <end position="18"/>
    </location>
</feature>
<evidence type="ECO:0000259" key="13">
    <source>
        <dbReference type="PROSITE" id="PS51178"/>
    </source>
</evidence>
<dbReference type="InterPro" id="IPR011009">
    <property type="entry name" value="Kinase-like_dom_sf"/>
</dbReference>
<evidence type="ECO:0000313" key="15">
    <source>
        <dbReference type="Proteomes" id="UP000032545"/>
    </source>
</evidence>
<dbReference type="Pfam" id="PF03793">
    <property type="entry name" value="PASTA"/>
    <property type="match status" value="3"/>
</dbReference>
<feature type="domain" description="PASTA" evidence="13">
    <location>
        <begin position="676"/>
        <end position="743"/>
    </location>
</feature>
<keyword evidence="11" id="KW-0812">Transmembrane</keyword>
<keyword evidence="3" id="KW-0808">Transferase</keyword>
<dbReference type="InterPro" id="IPR008266">
    <property type="entry name" value="Tyr_kinase_AS"/>
</dbReference>
<evidence type="ECO:0000256" key="4">
    <source>
        <dbReference type="ARBA" id="ARBA00022741"/>
    </source>
</evidence>
<dbReference type="CDD" id="cd06577">
    <property type="entry name" value="PASTA_pknB"/>
    <property type="match status" value="3"/>
</dbReference>
<keyword evidence="4 9" id="KW-0547">Nucleotide-binding</keyword>
<evidence type="ECO:0000259" key="12">
    <source>
        <dbReference type="PROSITE" id="PS50011"/>
    </source>
</evidence>
<feature type="domain" description="PASTA" evidence="13">
    <location>
        <begin position="744"/>
        <end position="806"/>
    </location>
</feature>
<feature type="domain" description="Protein kinase" evidence="12">
    <location>
        <begin position="39"/>
        <end position="298"/>
    </location>
</feature>
<comment type="caution">
    <text evidence="14">The sequence shown here is derived from an EMBL/GenBank/DDBJ whole genome shotgun (WGS) entry which is preliminary data.</text>
</comment>
<dbReference type="InterPro" id="IPR005543">
    <property type="entry name" value="PASTA_dom"/>
</dbReference>
<reference evidence="15" key="1">
    <citation type="submission" date="2015-02" db="EMBL/GenBank/DDBJ databases">
        <title>Draft Genome of Frankia sp. CpI1-S.</title>
        <authorList>
            <person name="Oshone R.T."/>
            <person name="Ngom M."/>
            <person name="Ghodhbane-Gtari F."/>
            <person name="Gtari M."/>
            <person name="Morris K."/>
            <person name="Thomas K."/>
            <person name="Sen A."/>
            <person name="Tisa L.S."/>
        </authorList>
    </citation>
    <scope>NUCLEOTIDE SEQUENCE [LARGE SCALE GENOMIC DNA]</scope>
    <source>
        <strain evidence="15">CpI1-S</strain>
    </source>
</reference>
<evidence type="ECO:0000256" key="10">
    <source>
        <dbReference type="SAM" id="MobiDB-lite"/>
    </source>
</evidence>
<evidence type="ECO:0000256" key="8">
    <source>
        <dbReference type="ARBA" id="ARBA00048679"/>
    </source>
</evidence>
<keyword evidence="11" id="KW-1133">Transmembrane helix</keyword>
<keyword evidence="11" id="KW-0472">Membrane</keyword>
<feature type="region of interest" description="Disordered" evidence="10">
    <location>
        <begin position="771"/>
        <end position="840"/>
    </location>
</feature>
<name>A0A0D8BLZ4_9ACTN</name>
<feature type="binding site" evidence="9">
    <location>
        <position position="67"/>
    </location>
    <ligand>
        <name>ATP</name>
        <dbReference type="ChEBI" id="CHEBI:30616"/>
    </ligand>
</feature>
<keyword evidence="2 14" id="KW-0723">Serine/threonine-protein kinase</keyword>
<dbReference type="GO" id="GO:0004674">
    <property type="term" value="F:protein serine/threonine kinase activity"/>
    <property type="evidence" value="ECO:0007669"/>
    <property type="project" value="UniProtKB-KW"/>
</dbReference>
<dbReference type="PROSITE" id="PS00109">
    <property type="entry name" value="PROTEIN_KINASE_TYR"/>
    <property type="match status" value="1"/>
</dbReference>
<comment type="catalytic activity">
    <reaction evidence="7">
        <text>L-threonyl-[protein] + ATP = O-phospho-L-threonyl-[protein] + ADP + H(+)</text>
        <dbReference type="Rhea" id="RHEA:46608"/>
        <dbReference type="Rhea" id="RHEA-COMP:11060"/>
        <dbReference type="Rhea" id="RHEA-COMP:11605"/>
        <dbReference type="ChEBI" id="CHEBI:15378"/>
        <dbReference type="ChEBI" id="CHEBI:30013"/>
        <dbReference type="ChEBI" id="CHEBI:30616"/>
        <dbReference type="ChEBI" id="CHEBI:61977"/>
        <dbReference type="ChEBI" id="CHEBI:456216"/>
        <dbReference type="EC" id="2.7.11.1"/>
    </reaction>
</comment>
<dbReference type="SMART" id="SM00740">
    <property type="entry name" value="PASTA"/>
    <property type="match status" value="3"/>
</dbReference>
<evidence type="ECO:0000256" key="1">
    <source>
        <dbReference type="ARBA" id="ARBA00012513"/>
    </source>
</evidence>
<keyword evidence="15" id="KW-1185">Reference proteome</keyword>
<dbReference type="GO" id="GO:0005524">
    <property type="term" value="F:ATP binding"/>
    <property type="evidence" value="ECO:0007669"/>
    <property type="project" value="UniProtKB-UniRule"/>
</dbReference>
<dbReference type="Proteomes" id="UP000032545">
    <property type="component" value="Unassembled WGS sequence"/>
</dbReference>
<dbReference type="InterPro" id="IPR000719">
    <property type="entry name" value="Prot_kinase_dom"/>
</dbReference>
<feature type="domain" description="PASTA" evidence="13">
    <location>
        <begin position="609"/>
        <end position="675"/>
    </location>
</feature>
<dbReference type="EMBL" id="JYFN01000002">
    <property type="protein sequence ID" value="KJE25120.1"/>
    <property type="molecule type" value="Genomic_DNA"/>
</dbReference>
<feature type="transmembrane region" description="Helical" evidence="11">
    <location>
        <begin position="513"/>
        <end position="533"/>
    </location>
</feature>
<feature type="region of interest" description="Disordered" evidence="10">
    <location>
        <begin position="299"/>
        <end position="482"/>
    </location>
</feature>
<protein>
    <recommendedName>
        <fullName evidence="1">non-specific serine/threonine protein kinase</fullName>
        <ecNumber evidence="1">2.7.11.1</ecNumber>
    </recommendedName>
</protein>
<dbReference type="PROSITE" id="PS51178">
    <property type="entry name" value="PASTA"/>
    <property type="match status" value="3"/>
</dbReference>
<dbReference type="PATRIC" id="fig|1502723.3.peg.280"/>
<feature type="compositionally biased region" description="Low complexity" evidence="10">
    <location>
        <begin position="588"/>
        <end position="608"/>
    </location>
</feature>
<feature type="compositionally biased region" description="Basic and acidic residues" evidence="10">
    <location>
        <begin position="26"/>
        <end position="35"/>
    </location>
</feature>
<feature type="region of interest" description="Disordered" evidence="10">
    <location>
        <begin position="1"/>
        <end position="35"/>
    </location>
</feature>
<dbReference type="PROSITE" id="PS00107">
    <property type="entry name" value="PROTEIN_KINASE_ATP"/>
    <property type="match status" value="1"/>
</dbReference>
<feature type="region of interest" description="Disordered" evidence="10">
    <location>
        <begin position="645"/>
        <end position="664"/>
    </location>
</feature>
<evidence type="ECO:0000256" key="3">
    <source>
        <dbReference type="ARBA" id="ARBA00022679"/>
    </source>
</evidence>
<keyword evidence="5 14" id="KW-0418">Kinase</keyword>
<reference evidence="14 15" key="2">
    <citation type="journal article" date="2016" name="Genome Announc.">
        <title>Permanent Draft Genome Sequences for Two Variants of Frankia sp. Strain CpI1, the First Frankia Strain Isolated from Root Nodules of Comptonia peregrina.</title>
        <authorList>
            <person name="Oshone R."/>
            <person name="Hurst S.G.IV."/>
            <person name="Abebe-Akele F."/>
            <person name="Simpson S."/>
            <person name="Morris K."/>
            <person name="Thomas W.K."/>
            <person name="Tisa L.S."/>
        </authorList>
    </citation>
    <scope>NUCLEOTIDE SEQUENCE [LARGE SCALE GENOMIC DNA]</scope>
    <source>
        <strain evidence="15">CpI1-S</strain>
    </source>
</reference>
<dbReference type="Gene3D" id="3.30.10.20">
    <property type="match status" value="3"/>
</dbReference>
<dbReference type="PANTHER" id="PTHR43289">
    <property type="entry name" value="MITOGEN-ACTIVATED PROTEIN KINASE KINASE KINASE 20-RELATED"/>
    <property type="match status" value="1"/>
</dbReference>
<dbReference type="PROSITE" id="PS50011">
    <property type="entry name" value="PROTEIN_KINASE_DOM"/>
    <property type="match status" value="1"/>
</dbReference>
<feature type="compositionally biased region" description="Low complexity" evidence="10">
    <location>
        <begin position="340"/>
        <end position="409"/>
    </location>
</feature>
<sequence length="840" mass="82324">MVDTRENVDEVTEPREKTNGLSTRPDPLRPGDPRELGDYRILGRLGEGGMGTVFLGRGRDTGLVAVKVIRADVARIPRYRDRFRREAAVARRVARFCTAEVLDVVDPPDGQPYLVTEFVDGPTLARAIATHGPLGSADLERVAVSVAAALTAIHGAGLVHRDLTPTNVLLSPLGARVIDFGLARVTDEAPSGPSGRVAGTPAFMSPEQARGETVTSAADIFSWGGLVIFAGSGRKPFGDGPTSAQLRRVQHADPTLGDLDPALAAVVRAAMRREPGRRPTAEELLRRLVRPGDAAETIVTSPLDILPPRLGPSTAPPTSPAASRTSPRPESGSGSGPAGTGSARGPAVAGPGLAPAVAGPGSAPAGVGSGSAPAGVGSGSVPAGSKSESAVRSGPGSAAAGVGAGRRPGFATGLALARSEPGPDGGVRVASDRAPATPGGSVPPGGAVSSDGSVPSGRPMLAGGPRSGIGATAPDLTPVAVPGPATGPLDLVLVGAAGPAGDPGSAGRRRVRLMTAAAGAVIAAALMVIGLLVHAHGGSARATATAAGQVAVPGGHGGVTVASAAGGNTAPATRPATRPAGGHGDAGTGAPTSAADPAAHTDPADASPGTDGVTIPDVVGQDAAAAETALRAAGFDTVERAYRAGSGARGTVVATDPSAGTTPTRDATVTLTVSTGPSTVTVPEVVGQDAADARAALRAAGLTVVQRLNSGPSTADAGQVDAVTPSAGTRVAARSTVTITVASDTVTVPDLHGRPAGEAQRTLTDLGLTVVQHPRPEDDPPGTVIGQTPASGGVPRGSTVTLDVARPTATGSPSPPAATGGPGPSTTSPPPSRPAPPLAP</sequence>
<organism evidence="14 15">
    <name type="scientific">Frankia torreyi</name>
    <dbReference type="NCBI Taxonomy" id="1856"/>
    <lineage>
        <taxon>Bacteria</taxon>
        <taxon>Bacillati</taxon>
        <taxon>Actinomycetota</taxon>
        <taxon>Actinomycetes</taxon>
        <taxon>Frankiales</taxon>
        <taxon>Frankiaceae</taxon>
        <taxon>Frankia</taxon>
    </lineage>
</organism>
<evidence type="ECO:0000256" key="11">
    <source>
        <dbReference type="SAM" id="Phobius"/>
    </source>
</evidence>
<dbReference type="PANTHER" id="PTHR43289:SF34">
    <property type="entry name" value="SERINE_THREONINE-PROTEIN KINASE YBDM-RELATED"/>
    <property type="match status" value="1"/>
</dbReference>
<dbReference type="Gene3D" id="3.30.200.20">
    <property type="entry name" value="Phosphorylase Kinase, domain 1"/>
    <property type="match status" value="1"/>
</dbReference>
<dbReference type="AlphaFoldDB" id="A0A0D8BLZ4"/>
<feature type="compositionally biased region" description="Low complexity" evidence="10">
    <location>
        <begin position="564"/>
        <end position="580"/>
    </location>
</feature>
<evidence type="ECO:0000313" key="14">
    <source>
        <dbReference type="EMBL" id="KJE25120.1"/>
    </source>
</evidence>
<dbReference type="SUPFAM" id="SSF56112">
    <property type="entry name" value="Protein kinase-like (PK-like)"/>
    <property type="match status" value="1"/>
</dbReference>
<proteinExistence type="predicted"/>
<dbReference type="EC" id="2.7.11.1" evidence="1"/>
<feature type="region of interest" description="Disordered" evidence="10">
    <location>
        <begin position="562"/>
        <end position="616"/>
    </location>
</feature>